<dbReference type="Pfam" id="PF01814">
    <property type="entry name" value="Hemerythrin"/>
    <property type="match status" value="1"/>
</dbReference>
<feature type="domain" description="Hemerythrin-like" evidence="2">
    <location>
        <begin position="12"/>
        <end position="130"/>
    </location>
</feature>
<protein>
    <submittedName>
        <fullName evidence="3">Hemerythrin domain-containing protein</fullName>
    </submittedName>
</protein>
<accession>A0ABX0Z0W6</accession>
<evidence type="ECO:0000256" key="1">
    <source>
        <dbReference type="SAM" id="MobiDB-lite"/>
    </source>
</evidence>
<evidence type="ECO:0000259" key="2">
    <source>
        <dbReference type="Pfam" id="PF01814"/>
    </source>
</evidence>
<feature type="region of interest" description="Disordered" evidence="1">
    <location>
        <begin position="147"/>
        <end position="177"/>
    </location>
</feature>
<dbReference type="PANTHER" id="PTHR35585">
    <property type="entry name" value="HHE DOMAIN PROTEIN (AFU_ORTHOLOGUE AFUA_4G00730)"/>
    <property type="match status" value="1"/>
</dbReference>
<feature type="compositionally biased region" description="Pro residues" evidence="1">
    <location>
        <begin position="156"/>
        <end position="165"/>
    </location>
</feature>
<comment type="caution">
    <text evidence="3">The sequence shown here is derived from an EMBL/GenBank/DDBJ whole genome shotgun (WGS) entry which is preliminary data.</text>
</comment>
<dbReference type="Gene3D" id="1.20.120.520">
    <property type="entry name" value="nmb1532 protein domain like"/>
    <property type="match status" value="1"/>
</dbReference>
<evidence type="ECO:0000313" key="3">
    <source>
        <dbReference type="EMBL" id="NJP31123.1"/>
    </source>
</evidence>
<dbReference type="RefSeq" id="WP_167999543.1">
    <property type="nucleotide sequence ID" value="NZ_JAATEO010000003.1"/>
</dbReference>
<dbReference type="Proteomes" id="UP000783871">
    <property type="component" value="Unassembled WGS sequence"/>
</dbReference>
<evidence type="ECO:0000313" key="4">
    <source>
        <dbReference type="Proteomes" id="UP000783871"/>
    </source>
</evidence>
<organism evidence="3 4">
    <name type="scientific">Micromonospora thermarum</name>
    <dbReference type="NCBI Taxonomy" id="2720024"/>
    <lineage>
        <taxon>Bacteria</taxon>
        <taxon>Bacillati</taxon>
        <taxon>Actinomycetota</taxon>
        <taxon>Actinomycetes</taxon>
        <taxon>Micromonosporales</taxon>
        <taxon>Micromonosporaceae</taxon>
        <taxon>Micromonospora</taxon>
    </lineage>
</organism>
<dbReference type="CDD" id="cd12108">
    <property type="entry name" value="Hr-like"/>
    <property type="match status" value="1"/>
</dbReference>
<dbReference type="InterPro" id="IPR012312">
    <property type="entry name" value="Hemerythrin-like"/>
</dbReference>
<gene>
    <name evidence="3" type="ORF">HCJ94_03775</name>
</gene>
<sequence>MTNPQTTTGPDVLDVLITDHREVEVLFVELESRQGSPEHRRHLADVVIAELVRHSIAEEMHVYPTARKALPDGDQIAEHEISEHADAERTMKDLESVDPSDPRFDELLTHLTRTIRHHVQEEESDLFPRLRAAVAHEELVELAGKVEAAKKSAPTRPHPAAPDRPPANKLLAPGTGLVDRVRDALSGRPTTMTELRAKES</sequence>
<dbReference type="PANTHER" id="PTHR35585:SF1">
    <property type="entry name" value="HHE DOMAIN PROTEIN (AFU_ORTHOLOGUE AFUA_4G00730)"/>
    <property type="match status" value="1"/>
</dbReference>
<name>A0ABX0Z0W6_9ACTN</name>
<proteinExistence type="predicted"/>
<dbReference type="EMBL" id="JAATEO010000003">
    <property type="protein sequence ID" value="NJP31123.1"/>
    <property type="molecule type" value="Genomic_DNA"/>
</dbReference>
<keyword evidence="4" id="KW-1185">Reference proteome</keyword>
<reference evidence="3 4" key="1">
    <citation type="submission" date="2020-03" db="EMBL/GenBank/DDBJ databases">
        <title>WGS of actinomycetes isolated from Thailand.</title>
        <authorList>
            <person name="Thawai C."/>
        </authorList>
    </citation>
    <scope>NUCLEOTIDE SEQUENCE [LARGE SCALE GENOMIC DNA]</scope>
    <source>
        <strain evidence="3 4">HSS6-12</strain>
    </source>
</reference>